<reference evidence="1 2" key="2">
    <citation type="submission" date="2018-11" db="EMBL/GenBank/DDBJ databases">
        <authorList>
            <consortium name="Pathogen Informatics"/>
        </authorList>
    </citation>
    <scope>NUCLEOTIDE SEQUENCE [LARGE SCALE GENOMIC DNA]</scope>
    <source>
        <strain evidence="1 2">MHpl1</strain>
    </source>
</reference>
<accession>A0A0N4WPK5</accession>
<sequence>MALEAVFVSPLTPELLLVLPGDGVLPLNPGMWIEESCNSVLNLYCVPQNTLINLSACCETLTIFQFFSNDEL</sequence>
<gene>
    <name evidence="1" type="ORF">HPLM_LOCUS13303</name>
</gene>
<evidence type="ECO:0000313" key="2">
    <source>
        <dbReference type="Proteomes" id="UP000268014"/>
    </source>
</evidence>
<name>A0A0N4WPK5_HAEPC</name>
<proteinExistence type="predicted"/>
<evidence type="ECO:0000313" key="1">
    <source>
        <dbReference type="EMBL" id="VDO48550.1"/>
    </source>
</evidence>
<dbReference type="EMBL" id="UZAF01018155">
    <property type="protein sequence ID" value="VDO48550.1"/>
    <property type="molecule type" value="Genomic_DNA"/>
</dbReference>
<dbReference type="WBParaSite" id="HPLM_0001331101-mRNA-1">
    <property type="protein sequence ID" value="HPLM_0001331101-mRNA-1"/>
    <property type="gene ID" value="HPLM_0001331101"/>
</dbReference>
<protein>
    <submittedName>
        <fullName evidence="3">Secreted protein</fullName>
    </submittedName>
</protein>
<keyword evidence="2" id="KW-1185">Reference proteome</keyword>
<organism evidence="3">
    <name type="scientific">Haemonchus placei</name>
    <name type="common">Barber's pole worm</name>
    <dbReference type="NCBI Taxonomy" id="6290"/>
    <lineage>
        <taxon>Eukaryota</taxon>
        <taxon>Metazoa</taxon>
        <taxon>Ecdysozoa</taxon>
        <taxon>Nematoda</taxon>
        <taxon>Chromadorea</taxon>
        <taxon>Rhabditida</taxon>
        <taxon>Rhabditina</taxon>
        <taxon>Rhabditomorpha</taxon>
        <taxon>Strongyloidea</taxon>
        <taxon>Trichostrongylidae</taxon>
        <taxon>Haemonchus</taxon>
    </lineage>
</organism>
<dbReference type="Proteomes" id="UP000268014">
    <property type="component" value="Unassembled WGS sequence"/>
</dbReference>
<evidence type="ECO:0000313" key="3">
    <source>
        <dbReference type="WBParaSite" id="HPLM_0001331101-mRNA-1"/>
    </source>
</evidence>
<reference evidence="3" key="1">
    <citation type="submission" date="2017-02" db="UniProtKB">
        <authorList>
            <consortium name="WormBaseParasite"/>
        </authorList>
    </citation>
    <scope>IDENTIFICATION</scope>
</reference>
<dbReference type="AlphaFoldDB" id="A0A0N4WPK5"/>